<keyword evidence="8" id="KW-1015">Disulfide bond</keyword>
<organism evidence="12 13">
    <name type="scientific">Branchiostoma lanceolatum</name>
    <name type="common">Common lancelet</name>
    <name type="synonym">Amphioxus lanceolatum</name>
    <dbReference type="NCBI Taxonomy" id="7740"/>
    <lineage>
        <taxon>Eukaryota</taxon>
        <taxon>Metazoa</taxon>
        <taxon>Chordata</taxon>
        <taxon>Cephalochordata</taxon>
        <taxon>Leptocardii</taxon>
        <taxon>Amphioxiformes</taxon>
        <taxon>Branchiostomatidae</taxon>
        <taxon>Branchiostoma</taxon>
    </lineage>
</organism>
<keyword evidence="4" id="KW-0967">Endosome</keyword>
<evidence type="ECO:0000256" key="5">
    <source>
        <dbReference type="ARBA" id="ARBA00022989"/>
    </source>
</evidence>
<dbReference type="FunFam" id="2.40.160.110:FF:000008">
    <property type="entry name" value="Uncharacterized protein"/>
    <property type="match status" value="1"/>
</dbReference>
<evidence type="ECO:0000256" key="4">
    <source>
        <dbReference type="ARBA" id="ARBA00022753"/>
    </source>
</evidence>
<evidence type="ECO:0000259" key="11">
    <source>
        <dbReference type="Pfam" id="PF01299"/>
    </source>
</evidence>
<comment type="subcellular location">
    <subcellularLocation>
        <location evidence="1">Endosome membrane</location>
        <topology evidence="1">Single-pass type I membrane protein</topology>
    </subcellularLocation>
    <subcellularLocation>
        <location evidence="8">Lysosome membrane</location>
        <topology evidence="8">Single-pass type I membrane protein</topology>
    </subcellularLocation>
</comment>
<dbReference type="PANTHER" id="PTHR11506:SF41">
    <property type="entry name" value="LYSOSOME-ASSOCIATED MEMBRANE GLYCOPROTEIN 1-LIKE"/>
    <property type="match status" value="1"/>
</dbReference>
<evidence type="ECO:0000256" key="10">
    <source>
        <dbReference type="SAM" id="SignalP"/>
    </source>
</evidence>
<evidence type="ECO:0000313" key="13">
    <source>
        <dbReference type="Proteomes" id="UP000838412"/>
    </source>
</evidence>
<name>A0A8K0EF95_BRALA</name>
<keyword evidence="2 8" id="KW-0812">Transmembrane</keyword>
<comment type="caution">
    <text evidence="8">Lacks conserved residue(s) required for the propagation of feature annotation.</text>
</comment>
<feature type="transmembrane region" description="Helical" evidence="9">
    <location>
        <begin position="209"/>
        <end position="234"/>
    </location>
</feature>
<dbReference type="PANTHER" id="PTHR11506">
    <property type="entry name" value="LYSOSOME-ASSOCIATED MEMBRANE GLYCOPROTEIN"/>
    <property type="match status" value="1"/>
</dbReference>
<feature type="domain" description="Lysosome-associated membrane glycoprotein 2-like luminal" evidence="11">
    <location>
        <begin position="30"/>
        <end position="189"/>
    </location>
</feature>
<evidence type="ECO:0000256" key="3">
    <source>
        <dbReference type="ARBA" id="ARBA00022729"/>
    </source>
</evidence>
<comment type="similarity">
    <text evidence="8">Belongs to the LAMP family.</text>
</comment>
<dbReference type="Pfam" id="PF01299">
    <property type="entry name" value="Lamp2-like_luminal"/>
    <property type="match status" value="1"/>
</dbReference>
<feature type="chain" id="PRO_5035451236" evidence="10">
    <location>
        <begin position="19"/>
        <end position="248"/>
    </location>
</feature>
<proteinExistence type="inferred from homology"/>
<dbReference type="PROSITE" id="PS51407">
    <property type="entry name" value="LAMP_3"/>
    <property type="match status" value="1"/>
</dbReference>
<dbReference type="Proteomes" id="UP000838412">
    <property type="component" value="Chromosome 15"/>
</dbReference>
<dbReference type="GO" id="GO:0031902">
    <property type="term" value="C:late endosome membrane"/>
    <property type="evidence" value="ECO:0007669"/>
    <property type="project" value="TreeGrafter"/>
</dbReference>
<evidence type="ECO:0000313" key="12">
    <source>
        <dbReference type="EMBL" id="CAH1246354.1"/>
    </source>
</evidence>
<dbReference type="Gene3D" id="2.40.160.110">
    <property type="match status" value="1"/>
</dbReference>
<evidence type="ECO:0000256" key="1">
    <source>
        <dbReference type="ARBA" id="ARBA00004530"/>
    </source>
</evidence>
<dbReference type="GO" id="GO:0005765">
    <property type="term" value="C:lysosomal membrane"/>
    <property type="evidence" value="ECO:0007669"/>
    <property type="project" value="UniProtKB-SubCell"/>
</dbReference>
<keyword evidence="13" id="KW-1185">Reference proteome</keyword>
<evidence type="ECO:0000256" key="9">
    <source>
        <dbReference type="SAM" id="Phobius"/>
    </source>
</evidence>
<dbReference type="OrthoDB" id="10037042at2759"/>
<keyword evidence="7" id="KW-0325">Glycoprotein</keyword>
<dbReference type="GO" id="GO:0072594">
    <property type="term" value="P:establishment of protein localization to organelle"/>
    <property type="evidence" value="ECO:0007669"/>
    <property type="project" value="TreeGrafter"/>
</dbReference>
<evidence type="ECO:0000256" key="7">
    <source>
        <dbReference type="ARBA" id="ARBA00023180"/>
    </source>
</evidence>
<evidence type="ECO:0000256" key="2">
    <source>
        <dbReference type="ARBA" id="ARBA00022692"/>
    </source>
</evidence>
<evidence type="ECO:0000256" key="6">
    <source>
        <dbReference type="ARBA" id="ARBA00023136"/>
    </source>
</evidence>
<keyword evidence="8" id="KW-0458">Lysosome</keyword>
<gene>
    <name evidence="12" type="primary">LAMP1</name>
    <name evidence="12" type="ORF">BLAG_LOCUS8403</name>
</gene>
<dbReference type="GO" id="GO:0005886">
    <property type="term" value="C:plasma membrane"/>
    <property type="evidence" value="ECO:0007669"/>
    <property type="project" value="TreeGrafter"/>
</dbReference>
<reference evidence="12" key="1">
    <citation type="submission" date="2022-01" db="EMBL/GenBank/DDBJ databases">
        <authorList>
            <person name="Braso-Vives M."/>
        </authorList>
    </citation>
    <scope>NUCLEOTIDE SEQUENCE</scope>
</reference>
<feature type="disulfide bond" evidence="8">
    <location>
        <begin position="162"/>
        <end position="199"/>
    </location>
</feature>
<protein>
    <submittedName>
        <fullName evidence="12">LAMP1 protein</fullName>
    </submittedName>
</protein>
<keyword evidence="5 9" id="KW-1133">Transmembrane helix</keyword>
<feature type="signal peptide" evidence="10">
    <location>
        <begin position="1"/>
        <end position="18"/>
    </location>
</feature>
<dbReference type="InterPro" id="IPR002000">
    <property type="entry name" value="Lysosome-assoc_membr_glycop"/>
</dbReference>
<dbReference type="InterPro" id="IPR048528">
    <property type="entry name" value="Lamp2-like_luminal"/>
</dbReference>
<dbReference type="EMBL" id="OV696700">
    <property type="protein sequence ID" value="CAH1246354.1"/>
    <property type="molecule type" value="Genomic_DNA"/>
</dbReference>
<keyword evidence="3 10" id="KW-0732">Signal</keyword>
<accession>A0A8K0EF95</accession>
<keyword evidence="6 8" id="KW-0472">Membrane</keyword>
<dbReference type="AlphaFoldDB" id="A0A8K0EF95"/>
<evidence type="ECO:0000256" key="8">
    <source>
        <dbReference type="PROSITE-ProRule" id="PRU00740"/>
    </source>
</evidence>
<sequence length="248" mass="26798">MSWLITTAVFVFVVCIEATSHRGNVGSSPSHGHFVVRDSTTGQICLIADMGLQFKILYTKNDGKFGTGVFSVPQSVNTTGFCDSNDSSLTLMFHDDTFNVTFDFVKSVKGGSVSRFHVSTIEISYTELPSIFPGTKSPDARRHVSNNTMNIFSADADKSYMCNANVNITVTKDASILARQVQLQPFGVKSGKFSSAQVCSQDTGNKGSFNIAAIVIGVIAGLALLGGVFAYVVFSERKRQDYHSLNSD</sequence>